<name>A0AAF3EW36_9BILA</name>
<dbReference type="WBParaSite" id="MBELARI_LOCUS18385">
    <property type="protein sequence ID" value="MBELARI_LOCUS18385"/>
    <property type="gene ID" value="MBELARI_LOCUS18385"/>
</dbReference>
<dbReference type="Proteomes" id="UP000887575">
    <property type="component" value="Unassembled WGS sequence"/>
</dbReference>
<dbReference type="PANTHER" id="PTHR10933">
    <property type="entry name" value="IMMUNOGLOBULIN-BINDING PROTEIN 1"/>
    <property type="match status" value="1"/>
</dbReference>
<evidence type="ECO:0000313" key="3">
    <source>
        <dbReference type="WBParaSite" id="MBELARI_LOCUS18385"/>
    </source>
</evidence>
<keyword evidence="2" id="KW-1185">Reference proteome</keyword>
<dbReference type="Pfam" id="PF04177">
    <property type="entry name" value="TAP42"/>
    <property type="match status" value="1"/>
</dbReference>
<dbReference type="GO" id="GO:0005829">
    <property type="term" value="C:cytosol"/>
    <property type="evidence" value="ECO:0007669"/>
    <property type="project" value="TreeGrafter"/>
</dbReference>
<accession>A0AAF3EW36</accession>
<evidence type="ECO:0000313" key="2">
    <source>
        <dbReference type="Proteomes" id="UP000887575"/>
    </source>
</evidence>
<feature type="region of interest" description="Disordered" evidence="1">
    <location>
        <begin position="269"/>
        <end position="322"/>
    </location>
</feature>
<sequence length="322" mass="37580">MASTSLDEQTINDVFDVCEKVIFDVEEGKLSKEDLGKKIPEVSERLDDLQKDISALTLFSDNEFFEELPTSSVKFLLVPFFKAICHLNSLFDVSTRYQELKDAKINFMEFLQRLQSYEVITFALPWNLENDEVDVEDVKISRPSGEELRKEKLRRSEYDRNIKTSLIKAKEDFKKNPDNDQALREIYLMQLRQSALRALSELEQIETELPFAKRMIGRDNHPVEHKKHNHGKKLKPFILTRNDVQKQVFGLGYPAIPTVTVDEWAQGMVDNGHWGSAPSQQRPQNDEEEEESDSEEARQRNMRMDEYRDTHRRGWGNTHNKG</sequence>
<evidence type="ECO:0000256" key="1">
    <source>
        <dbReference type="SAM" id="MobiDB-lite"/>
    </source>
</evidence>
<dbReference type="GO" id="GO:0051721">
    <property type="term" value="F:protein phosphatase 2A binding"/>
    <property type="evidence" value="ECO:0007669"/>
    <property type="project" value="TreeGrafter"/>
</dbReference>
<protein>
    <submittedName>
        <fullName evidence="3">Immunoglobulin-binding protein 1</fullName>
    </submittedName>
</protein>
<dbReference type="GO" id="GO:0035303">
    <property type="term" value="P:regulation of dephosphorylation"/>
    <property type="evidence" value="ECO:0007669"/>
    <property type="project" value="TreeGrafter"/>
</dbReference>
<proteinExistence type="predicted"/>
<feature type="compositionally biased region" description="Basic and acidic residues" evidence="1">
    <location>
        <begin position="295"/>
        <end position="309"/>
    </location>
</feature>
<organism evidence="2 3">
    <name type="scientific">Mesorhabditis belari</name>
    <dbReference type="NCBI Taxonomy" id="2138241"/>
    <lineage>
        <taxon>Eukaryota</taxon>
        <taxon>Metazoa</taxon>
        <taxon>Ecdysozoa</taxon>
        <taxon>Nematoda</taxon>
        <taxon>Chromadorea</taxon>
        <taxon>Rhabditida</taxon>
        <taxon>Rhabditina</taxon>
        <taxon>Rhabditomorpha</taxon>
        <taxon>Rhabditoidea</taxon>
        <taxon>Rhabditidae</taxon>
        <taxon>Mesorhabditinae</taxon>
        <taxon>Mesorhabditis</taxon>
    </lineage>
</organism>
<dbReference type="InterPro" id="IPR007304">
    <property type="entry name" value="TAP46-like"/>
</dbReference>
<feature type="compositionally biased region" description="Basic residues" evidence="1">
    <location>
        <begin position="310"/>
        <end position="322"/>
    </location>
</feature>
<dbReference type="GO" id="GO:0009966">
    <property type="term" value="P:regulation of signal transduction"/>
    <property type="evidence" value="ECO:0007669"/>
    <property type="project" value="InterPro"/>
</dbReference>
<reference evidence="3" key="1">
    <citation type="submission" date="2024-02" db="UniProtKB">
        <authorList>
            <consortium name="WormBaseParasite"/>
        </authorList>
    </citation>
    <scope>IDENTIFICATION</scope>
</reference>
<dbReference type="Gene3D" id="1.25.40.540">
    <property type="entry name" value="TAP42-like family"/>
    <property type="match status" value="1"/>
</dbReference>
<dbReference type="PANTHER" id="PTHR10933:SF9">
    <property type="entry name" value="IMMUNOGLOBULIN-BINDING PROTEIN 1"/>
    <property type="match status" value="1"/>
</dbReference>
<dbReference type="InterPro" id="IPR038511">
    <property type="entry name" value="TAP42/TAP46-like_sf"/>
</dbReference>
<dbReference type="AlphaFoldDB" id="A0AAF3EW36"/>